<organism evidence="3 4">
    <name type="scientific">Pongo abelii</name>
    <name type="common">Sumatran orangutan</name>
    <name type="synonym">Pongo pygmaeus abelii</name>
    <dbReference type="NCBI Taxonomy" id="9601"/>
    <lineage>
        <taxon>Eukaryota</taxon>
        <taxon>Metazoa</taxon>
        <taxon>Chordata</taxon>
        <taxon>Craniata</taxon>
        <taxon>Vertebrata</taxon>
        <taxon>Euteleostomi</taxon>
        <taxon>Mammalia</taxon>
        <taxon>Eutheria</taxon>
        <taxon>Euarchontoglires</taxon>
        <taxon>Primates</taxon>
        <taxon>Haplorrhini</taxon>
        <taxon>Catarrhini</taxon>
        <taxon>Hominidae</taxon>
        <taxon>Pongo</taxon>
    </lineage>
</organism>
<evidence type="ECO:0000256" key="1">
    <source>
        <dbReference type="PROSITE-ProRule" id="PRU00187"/>
    </source>
</evidence>
<reference evidence="3" key="3">
    <citation type="submission" date="2025-09" db="UniProtKB">
        <authorList>
            <consortium name="Ensembl"/>
        </authorList>
    </citation>
    <scope>IDENTIFICATION</scope>
</reference>
<gene>
    <name evidence="3" type="primary">ZFP69B</name>
</gene>
<dbReference type="GeneTree" id="ENSGT00940000163434"/>
<dbReference type="eggNOG" id="KOG1721">
    <property type="taxonomic scope" value="Eukaryota"/>
</dbReference>
<dbReference type="Ensembl" id="ENSPPYT00000001777.3">
    <property type="protein sequence ID" value="ENSPPYP00000001721.3"/>
    <property type="gene ID" value="ENSPPYG00000001489.3"/>
</dbReference>
<evidence type="ECO:0000259" key="2">
    <source>
        <dbReference type="PROSITE" id="PS50804"/>
    </source>
</evidence>
<sequence length="163" mass="18445">MLQQLLITLPTEASTWVKLRHPKMATERVALWEDVTKIFKAEGTVNLQGRICGLHSGGVGAAGPCSPESVPGGDAGELWEPGLSGISAFQAWRDFPAGERRRTMADGERYFRSSKFRLGEQNKNQRVSLTEWYFVGRITLWPNHGRIYKRKHHVFHLGKNLQM</sequence>
<keyword evidence="4" id="KW-1185">Reference proteome</keyword>
<reference evidence="3 4" key="1">
    <citation type="submission" date="2008-02" db="EMBL/GenBank/DDBJ databases">
        <title>A 6x draft sequence assembly of the Pongo pygmaeus abelii genome.</title>
        <authorList>
            <person name="Wilson R.K."/>
            <person name="Mardis E."/>
        </authorList>
    </citation>
    <scope>NUCLEOTIDE SEQUENCE [LARGE SCALE GENOMIC DNA]</scope>
</reference>
<proteinExistence type="predicted"/>
<evidence type="ECO:0000313" key="3">
    <source>
        <dbReference type="Ensembl" id="ENSPPYP00000001721.3"/>
    </source>
</evidence>
<keyword evidence="1" id="KW-0539">Nucleus</keyword>
<comment type="subcellular location">
    <subcellularLocation>
        <location evidence="1">Nucleus</location>
    </subcellularLocation>
</comment>
<protein>
    <submittedName>
        <fullName evidence="3">ZFP69 zinc finger protein B</fullName>
    </submittedName>
</protein>
<dbReference type="InParanoid" id="H2N7U2"/>
<dbReference type="AlphaFoldDB" id="H2N7U2"/>
<dbReference type="PROSITE" id="PS50804">
    <property type="entry name" value="SCAN_BOX"/>
    <property type="match status" value="1"/>
</dbReference>
<name>H2N7U2_PONAB</name>
<accession>H2N7U2</accession>
<evidence type="ECO:0000313" key="4">
    <source>
        <dbReference type="Proteomes" id="UP000001595"/>
    </source>
</evidence>
<dbReference type="InterPro" id="IPR003309">
    <property type="entry name" value="SCAN_dom"/>
</dbReference>
<dbReference type="HOGENOM" id="CLU_002678_0_13_1"/>
<dbReference type="GO" id="GO:0005634">
    <property type="term" value="C:nucleus"/>
    <property type="evidence" value="ECO:0007669"/>
    <property type="project" value="UniProtKB-SubCell"/>
</dbReference>
<feature type="domain" description="SCAN box" evidence="2">
    <location>
        <begin position="1"/>
        <end position="37"/>
    </location>
</feature>
<reference evidence="3" key="2">
    <citation type="submission" date="2025-08" db="UniProtKB">
        <authorList>
            <consortium name="Ensembl"/>
        </authorList>
    </citation>
    <scope>IDENTIFICATION</scope>
</reference>
<dbReference type="Proteomes" id="UP000001595">
    <property type="component" value="Chromosome 1"/>
</dbReference>